<evidence type="ECO:0000256" key="1">
    <source>
        <dbReference type="SAM" id="Coils"/>
    </source>
</evidence>
<dbReference type="AlphaFoldDB" id="A0A5E4M9J2"/>
<accession>A0A5E4M9J2</accession>
<feature type="coiled-coil region" evidence="1">
    <location>
        <begin position="366"/>
        <end position="400"/>
    </location>
</feature>
<proteinExistence type="predicted"/>
<dbReference type="Proteomes" id="UP000325440">
    <property type="component" value="Unassembled WGS sequence"/>
</dbReference>
<protein>
    <submittedName>
        <fullName evidence="2">Uncharacterized protein</fullName>
    </submittedName>
</protein>
<dbReference type="EMBL" id="CABPRJ010000484">
    <property type="protein sequence ID" value="VVC28875.1"/>
    <property type="molecule type" value="Genomic_DNA"/>
</dbReference>
<evidence type="ECO:0000313" key="2">
    <source>
        <dbReference type="EMBL" id="VVC28875.1"/>
    </source>
</evidence>
<reference evidence="2 3" key="1">
    <citation type="submission" date="2019-08" db="EMBL/GenBank/DDBJ databases">
        <authorList>
            <person name="Alioto T."/>
            <person name="Alioto T."/>
            <person name="Gomez Garrido J."/>
        </authorList>
    </citation>
    <scope>NUCLEOTIDE SEQUENCE [LARGE SCALE GENOMIC DNA]</scope>
</reference>
<gene>
    <name evidence="2" type="ORF">CINCED_3A006298</name>
</gene>
<evidence type="ECO:0000313" key="3">
    <source>
        <dbReference type="Proteomes" id="UP000325440"/>
    </source>
</evidence>
<sequence>MKKKGGKTKEIENPEQEILASLNKELDAHYNKTKILFKQYDNVLSEIEDAAFHNHLLSYKRCLTMQMEFRDKLMEKLTDELEQFQEHRNRARLKNLELVNNTLMSFKKEIEAIHDQYTFEVELATSENLSELETKKKLYNTHWEILKYDHGAMKIKTQKDMSKLEKTHTEKMNTENGRQESIFDKHIWNDKEHCKIIKDKNLLVLDNYEKKTKILLDDYQKFKSKDENLEDLRTKLKTKIKESLKMISHLEEEIKEPKSLKELNVLIKKRDELQEDFKNVIQSLKDDSAAGEKQKILLCQITSPIENEITNLLKKGNELVKWIKICERLETHTQSNSYPMCTEPDDVQWPEPLAAMSKLTKFWHRVMNAKKNSKSIDEKIDRLKSERLQLKEEIRNFVKQKSKDPSHSSNSSGV</sequence>
<name>A0A5E4M9J2_9HEMI</name>
<organism evidence="2 3">
    <name type="scientific">Cinara cedri</name>
    <dbReference type="NCBI Taxonomy" id="506608"/>
    <lineage>
        <taxon>Eukaryota</taxon>
        <taxon>Metazoa</taxon>
        <taxon>Ecdysozoa</taxon>
        <taxon>Arthropoda</taxon>
        <taxon>Hexapoda</taxon>
        <taxon>Insecta</taxon>
        <taxon>Pterygota</taxon>
        <taxon>Neoptera</taxon>
        <taxon>Paraneoptera</taxon>
        <taxon>Hemiptera</taxon>
        <taxon>Sternorrhyncha</taxon>
        <taxon>Aphidomorpha</taxon>
        <taxon>Aphidoidea</taxon>
        <taxon>Aphididae</taxon>
        <taxon>Lachninae</taxon>
        <taxon>Cinara</taxon>
    </lineage>
</organism>
<dbReference type="OrthoDB" id="6604343at2759"/>
<keyword evidence="3" id="KW-1185">Reference proteome</keyword>
<keyword evidence="1" id="KW-0175">Coiled coil</keyword>